<name>A0A8B7ZF62_ACAPL</name>
<dbReference type="FunFam" id="3.40.50.11210:FF:000004">
    <property type="entry name" value="Tuberin isoform X3"/>
    <property type="match status" value="1"/>
</dbReference>
<dbReference type="GO" id="GO:0016241">
    <property type="term" value="P:regulation of macroautophagy"/>
    <property type="evidence" value="ECO:0007669"/>
    <property type="project" value="UniProtKB-ARBA"/>
</dbReference>
<dbReference type="PANTHER" id="PTHR10063:SF0">
    <property type="entry name" value="TUBERIN"/>
    <property type="match status" value="1"/>
</dbReference>
<dbReference type="GO" id="GO:0005765">
    <property type="term" value="C:lysosomal membrane"/>
    <property type="evidence" value="ECO:0007669"/>
    <property type="project" value="UniProtKB-SubCell"/>
</dbReference>
<proteinExistence type="predicted"/>
<evidence type="ECO:0000256" key="8">
    <source>
        <dbReference type="ARBA" id="ARBA00023765"/>
    </source>
</evidence>
<dbReference type="GO" id="GO:0051898">
    <property type="term" value="P:negative regulation of phosphatidylinositol 3-kinase/protein kinase B signal transduction"/>
    <property type="evidence" value="ECO:0007669"/>
    <property type="project" value="TreeGrafter"/>
</dbReference>
<dbReference type="InterPro" id="IPR000331">
    <property type="entry name" value="Rap/Ran_GAP_dom"/>
</dbReference>
<dbReference type="OMA" id="CDIMSAI"/>
<dbReference type="SUPFAM" id="SSF48371">
    <property type="entry name" value="ARM repeat"/>
    <property type="match status" value="1"/>
</dbReference>
<dbReference type="Proteomes" id="UP000694845">
    <property type="component" value="Unplaced"/>
</dbReference>
<dbReference type="InterPro" id="IPR011989">
    <property type="entry name" value="ARM-like"/>
</dbReference>
<dbReference type="GO" id="GO:0046627">
    <property type="term" value="P:negative regulation of insulin receptor signaling pathway"/>
    <property type="evidence" value="ECO:0007669"/>
    <property type="project" value="TreeGrafter"/>
</dbReference>
<dbReference type="GO" id="GO:0005096">
    <property type="term" value="F:GTPase activator activity"/>
    <property type="evidence" value="ECO:0007669"/>
    <property type="project" value="UniProtKB-KW"/>
</dbReference>
<dbReference type="InterPro" id="IPR018515">
    <property type="entry name" value="Tuberin-type_domain"/>
</dbReference>
<dbReference type="OrthoDB" id="5797019at2759"/>
<evidence type="ECO:0000256" key="6">
    <source>
        <dbReference type="ARBA" id="ARBA00023136"/>
    </source>
</evidence>
<feature type="compositionally biased region" description="Polar residues" evidence="12">
    <location>
        <begin position="1279"/>
        <end position="1292"/>
    </location>
</feature>
<dbReference type="Gene3D" id="3.40.50.11210">
    <property type="entry name" value="Rap/Ran-GAP"/>
    <property type="match status" value="1"/>
</dbReference>
<evidence type="ECO:0000256" key="5">
    <source>
        <dbReference type="ARBA" id="ARBA00022843"/>
    </source>
</evidence>
<dbReference type="GO" id="GO:0045202">
    <property type="term" value="C:synapse"/>
    <property type="evidence" value="ECO:0007669"/>
    <property type="project" value="UniProtKB-ARBA"/>
</dbReference>
<dbReference type="RefSeq" id="XP_022103490.1">
    <property type="nucleotide sequence ID" value="XM_022247798.1"/>
</dbReference>
<protein>
    <recommendedName>
        <fullName evidence="10">Tuberin</fullName>
    </recommendedName>
</protein>
<dbReference type="PANTHER" id="PTHR10063">
    <property type="entry name" value="TUBERIN"/>
    <property type="match status" value="1"/>
</dbReference>
<evidence type="ECO:0000259" key="14">
    <source>
        <dbReference type="PROSITE" id="PS50085"/>
    </source>
</evidence>
<dbReference type="Gene3D" id="1.25.10.10">
    <property type="entry name" value="Leucine-rich Repeat Variant"/>
    <property type="match status" value="1"/>
</dbReference>
<keyword evidence="15" id="KW-1185">Reference proteome</keyword>
<feature type="transmembrane region" description="Helical" evidence="13">
    <location>
        <begin position="839"/>
        <end position="860"/>
    </location>
</feature>
<evidence type="ECO:0000256" key="9">
    <source>
        <dbReference type="ARBA" id="ARBA00054764"/>
    </source>
</evidence>
<feature type="region of interest" description="Disordered" evidence="12">
    <location>
        <begin position="1901"/>
        <end position="1924"/>
    </location>
</feature>
<dbReference type="KEGG" id="aplc:110986148"/>
<evidence type="ECO:0000256" key="3">
    <source>
        <dbReference type="ARBA" id="ARBA00022490"/>
    </source>
</evidence>
<feature type="compositionally biased region" description="Low complexity" evidence="12">
    <location>
        <begin position="1053"/>
        <end position="1066"/>
    </location>
</feature>
<keyword evidence="5" id="KW-0832">Ubl conjugation</keyword>
<feature type="repeat" description="HEAT" evidence="11">
    <location>
        <begin position="498"/>
        <end position="535"/>
    </location>
</feature>
<dbReference type="PROSITE" id="PS50085">
    <property type="entry name" value="RAPGAP"/>
    <property type="match status" value="1"/>
</dbReference>
<dbReference type="InterPro" id="IPR035974">
    <property type="entry name" value="Rap/Ran-GAP_sf"/>
</dbReference>
<dbReference type="GO" id="GO:0051726">
    <property type="term" value="P:regulation of cell cycle"/>
    <property type="evidence" value="ECO:0007669"/>
    <property type="project" value="TreeGrafter"/>
</dbReference>
<feature type="compositionally biased region" description="Low complexity" evidence="12">
    <location>
        <begin position="1513"/>
        <end position="1525"/>
    </location>
</feature>
<keyword evidence="3" id="KW-0963">Cytoplasm</keyword>
<keyword evidence="7" id="KW-0458">Lysosome</keyword>
<dbReference type="GO" id="GO:0005634">
    <property type="term" value="C:nucleus"/>
    <property type="evidence" value="ECO:0007669"/>
    <property type="project" value="InterPro"/>
</dbReference>
<comment type="subcellular location">
    <subcellularLocation>
        <location evidence="1">Cytoplasm</location>
        <location evidence="1">Cytosol</location>
    </subcellularLocation>
    <subcellularLocation>
        <location evidence="8">Lysosome membrane</location>
        <topology evidence="8">Peripheral membrane protein</topology>
    </subcellularLocation>
</comment>
<keyword evidence="6 13" id="KW-0472">Membrane</keyword>
<feature type="compositionally biased region" description="Polar residues" evidence="12">
    <location>
        <begin position="997"/>
        <end position="1006"/>
    </location>
</feature>
<comment type="function">
    <text evidence="9">Catalytic component of the TSC-TBC complex, a multiprotein complex that acts as a negative regulator of the canonical mTORC1 complex, an evolutionarily conserved central nutrient sensor that stimulates anabolic reactions and macromolecule biosynthesis to promote cellular biomass generation and growth. Within the TSC-TBC complex, TSC2 acts as a GTPase-activating protein (GAP) for the small GTPase RHEB, a direct activator of the protein kinase activity of mTORC1. In absence of nutrients, the TSC-TBC complex inhibits mTORC1, thereby preventing phosphorylation of ribosomal protein S6 kinase (RPS6KB1 and RPS6KB2) and EIF4EBP1 (4E-BP1) by the mTORC1 signaling. The TSC-TBC complex is inactivated in response to nutrients, relieving inhibition of mTORC1. Involved in microtubule-mediated protein transport via its ability to regulate mTORC1 signaling. Also stimulates the intrinsic GTPase activity of the Ras-related proteins RAP1A and RAB5.</text>
</comment>
<evidence type="ECO:0000313" key="15">
    <source>
        <dbReference type="Proteomes" id="UP000694845"/>
    </source>
</evidence>
<feature type="region of interest" description="Disordered" evidence="12">
    <location>
        <begin position="1575"/>
        <end position="1623"/>
    </location>
</feature>
<evidence type="ECO:0000256" key="10">
    <source>
        <dbReference type="ARBA" id="ARBA00070662"/>
    </source>
</evidence>
<sequence>MARPASKETFKQRIASIFRRKESAIIPNVATESRSEEFLITPALLKEIHRDSPPSQRVKAIRDLCELVTTKRLEDNGIEALWAATSDFLEPHVPVEHRHLMLTFIKCIIVGQNERLEVMRAVFFEVIKKHSIFEDLPQRLDVLKSLSANGKNLLHFEEDMGPFLLAWMPDVISYGMSVLTAEFLGLLVNVFKFNSCYLDDHIVSGLVKHTCTVCSRTGREYDIEQSLKVLDAVVCYSCLPTEALYNFVTALCRTVGVQQFAQASWKLMRNLLGTHLGHSAIYTMCTIMENGQNQGDVILLRGAVFYVGMARWGSMRVASLKHNFTSVLPSFLKALRCRHPTVAYEVTLSLQRLVKKYGKDMQPVTWDIVLDIIEDLFKNIQIYSTHELLPDDLHDLLTTTEMLHDIKSFSGSASRLFGIVEEFAEIRPETSVLTLVSFRAQSIHPTKVDWIQNLQGLMDRYFKNEYRTAIREAALRVLSSVLSSTSHLYEDDLIGMVVLPQLSHIAEDQDAIVRQAAVHLLMDVAQVCQTPRCLDILDIIQKVVMRPMHTKASLGFTTEVADPSKTPLPHTRVAENDNELVDIKAAVQSLMELFRSKLYRLPSNHCVLAFELLVKHMQAQYKHGYNSATARTIRHMVFEYLLMLRSDSMYHIGLPDKDGNMKYSSYVLCDYKLEMDITSKTLPPTVCASPPLGERFCKTTFIPFADAFKVITTCLKHETDWQVLSMVSQSLAKALQNRTLVLASNANLDLLCITLCSMVSQVNCASTILDSLGVYSLMLPSELPGVDLIKCLEAGLKLKCAQQCVDGLTLCVMEMQDTMVKILPSIILEMSKMSATPNMAIPVLEFLSSLIWFPHLYASFVENQYMSIFAVALHYTNPFKFSLYVVSLAHHVIAMWFIKCRLSFRREFVNCITRSSDFFAEVENFFIMTNYLKRKHFSPRSPVAEFLLAGGQSQSWLLGNKIITITTSGGSSRMQKNGICDKCHSLIKLETGEDAKQSTMESSTILKSGDSRKAVDEPSGDQPAPSKALLRRQRSKSGKLADKRHDSGEKSSSHGTTTPSSSPLPTDKSKSFDYAAPQTPEKSISETRGSRASSPPPTKTVKTSGDSHKSKSGAASPGSTGRAGSPVGGEPKPQAETTKEFMERVQASLHERAEASTVKLSSVNIYQCNCWCQGWAEVYVRRPTGNTSWIMRIENGGALLPSTTDFPLADVSSLLLRNRELDLEIDAMEFDEEGSENDDGEELMLEEAEGDGMEGLQEKDAGHSNQLVSKQRANNLSPTTFNAHWTMDSGSPNDDADEGQFFPPLMADFFLGTGPTIVIDPSFIYHQSSFSDDADEEFSKPKLGLSPRVHHGMSYFPGYSMVQTYMEDQGVDMGILIEDATSDLENIAELVEEALPSRRIFPRSHSCPSIMQLMASTGAADVETEDAEMLSTSPRTAVQAFQRKQAPMSSSYKEISVLEQRLLQEESPGIVHKDSDLHSGVNVQETAIREGAGKTIEGAASQNMDQTEVTSRAAAAPSAKFLAPPDALQMTSDQTRPRGGQKKPRPVSLPPQTDGEELQIASVDKKQTYLGVENLKGQSGTELHSMGRPRGHTVASMVSAASSEDSAGRRRRTSENRPRTMNRTGLSPSFVFLQLYYSPMFCDDQERPVALPMSQVTQRAVKVLDRIPPYDTHKIGVLYVGPGQSNDQIAILSNVYGSNRYVEFLQGLGRLISLKDVSPSEVYTGGLDHQGGDGKFTYWWHDDIMQVIFHVATLMPSKESDPTCNSKKLHIGNDFVSIVYNESKEPYQLGTIKGQFNFAEIVIEPLDSESNLVTVQAKQDLEAMIGSRGPRMITNKNLPLLVRQMALHANLASQIYQSQMRGSPAEAYTSNWLERLRQIKRLRGKISQGAPSNTLAAMAAASPVRHQERRKGSSVALDDFTDYA</sequence>
<keyword evidence="13" id="KW-0812">Transmembrane</keyword>
<feature type="region of interest" description="Disordered" evidence="12">
    <location>
        <begin position="993"/>
        <end position="1139"/>
    </location>
</feature>
<feature type="domain" description="Rap-GAP" evidence="14">
    <location>
        <begin position="1661"/>
        <end position="1890"/>
    </location>
</feature>
<dbReference type="Pfam" id="PF03542">
    <property type="entry name" value="Tuberin"/>
    <property type="match status" value="1"/>
</dbReference>
<dbReference type="GO" id="GO:0051056">
    <property type="term" value="P:regulation of small GTPase mediated signal transduction"/>
    <property type="evidence" value="ECO:0007669"/>
    <property type="project" value="InterPro"/>
</dbReference>
<dbReference type="PRINTS" id="PR01431">
    <property type="entry name" value="TUBERIN"/>
</dbReference>
<dbReference type="GO" id="GO:0030178">
    <property type="term" value="P:negative regulation of Wnt signaling pathway"/>
    <property type="evidence" value="ECO:0007669"/>
    <property type="project" value="TreeGrafter"/>
</dbReference>
<evidence type="ECO:0000256" key="13">
    <source>
        <dbReference type="SAM" id="Phobius"/>
    </source>
</evidence>
<reference evidence="16" key="1">
    <citation type="submission" date="2025-08" db="UniProtKB">
        <authorList>
            <consortium name="RefSeq"/>
        </authorList>
    </citation>
    <scope>IDENTIFICATION</scope>
</reference>
<feature type="compositionally biased region" description="Basic and acidic residues" evidence="12">
    <location>
        <begin position="1039"/>
        <end position="1052"/>
    </location>
</feature>
<dbReference type="Pfam" id="PF11864">
    <property type="entry name" value="DUF3384"/>
    <property type="match status" value="1"/>
</dbReference>
<feature type="region of interest" description="Disordered" evidence="12">
    <location>
        <begin position="1279"/>
        <end position="1299"/>
    </location>
</feature>
<dbReference type="GO" id="GO:0032007">
    <property type="term" value="P:negative regulation of TOR signaling"/>
    <property type="evidence" value="ECO:0007669"/>
    <property type="project" value="InterPro"/>
</dbReference>
<gene>
    <name evidence="16" type="primary">LOC110986148</name>
</gene>
<evidence type="ECO:0000256" key="1">
    <source>
        <dbReference type="ARBA" id="ARBA00004514"/>
    </source>
</evidence>
<keyword evidence="4" id="KW-0597">Phosphoprotein</keyword>
<dbReference type="InterPro" id="IPR021133">
    <property type="entry name" value="HEAT_type_2"/>
</dbReference>
<dbReference type="InterPro" id="IPR024584">
    <property type="entry name" value="Tuberin_N"/>
</dbReference>
<evidence type="ECO:0000256" key="2">
    <source>
        <dbReference type="ARBA" id="ARBA00022468"/>
    </source>
</evidence>
<dbReference type="Pfam" id="PF02145">
    <property type="entry name" value="Rap_GAP"/>
    <property type="match status" value="1"/>
</dbReference>
<feature type="region of interest" description="Disordered" evidence="12">
    <location>
        <begin position="1500"/>
        <end position="1557"/>
    </location>
</feature>
<dbReference type="InterPro" id="IPR016024">
    <property type="entry name" value="ARM-type_fold"/>
</dbReference>
<feature type="transmembrane region" description="Helical" evidence="13">
    <location>
        <begin position="881"/>
        <end position="898"/>
    </location>
</feature>
<feature type="compositionally biased region" description="Polar residues" evidence="12">
    <location>
        <begin position="1500"/>
        <end position="1510"/>
    </location>
</feature>
<dbReference type="InterPro" id="IPR027107">
    <property type="entry name" value="Tuberin/Ral-act_asu"/>
</dbReference>
<keyword evidence="13" id="KW-1133">Transmembrane helix</keyword>
<dbReference type="CTD" id="7249"/>
<evidence type="ECO:0000256" key="12">
    <source>
        <dbReference type="SAM" id="MobiDB-lite"/>
    </source>
</evidence>
<evidence type="ECO:0000313" key="16">
    <source>
        <dbReference type="RefSeq" id="XP_022103490.1"/>
    </source>
</evidence>
<dbReference type="GeneID" id="110986148"/>
<evidence type="ECO:0000256" key="11">
    <source>
        <dbReference type="PROSITE-ProRule" id="PRU00103"/>
    </source>
</evidence>
<evidence type="ECO:0000256" key="4">
    <source>
        <dbReference type="ARBA" id="ARBA00022553"/>
    </source>
</evidence>
<evidence type="ECO:0000256" key="7">
    <source>
        <dbReference type="ARBA" id="ARBA00023228"/>
    </source>
</evidence>
<accession>A0A8B7ZF62</accession>
<keyword evidence="2" id="KW-0343">GTPase activation</keyword>
<dbReference type="InterPro" id="IPR003913">
    <property type="entry name" value="Tuberin"/>
</dbReference>
<dbReference type="PROSITE" id="PS50077">
    <property type="entry name" value="HEAT_REPEAT"/>
    <property type="match status" value="1"/>
</dbReference>
<organism evidence="15 16">
    <name type="scientific">Acanthaster planci</name>
    <name type="common">Crown-of-thorns starfish</name>
    <dbReference type="NCBI Taxonomy" id="133434"/>
    <lineage>
        <taxon>Eukaryota</taxon>
        <taxon>Metazoa</taxon>
        <taxon>Echinodermata</taxon>
        <taxon>Eleutherozoa</taxon>
        <taxon>Asterozoa</taxon>
        <taxon>Asteroidea</taxon>
        <taxon>Valvatacea</taxon>
        <taxon>Valvatida</taxon>
        <taxon>Acanthasteridae</taxon>
        <taxon>Acanthaster</taxon>
    </lineage>
</organism>
<dbReference type="SUPFAM" id="SSF111347">
    <property type="entry name" value="Rap/Ran-GAP"/>
    <property type="match status" value="1"/>
</dbReference>
<dbReference type="GO" id="GO:0033596">
    <property type="term" value="C:TSC1-TSC2 complex"/>
    <property type="evidence" value="ECO:0007669"/>
    <property type="project" value="InterPro"/>
</dbReference>